<feature type="transmembrane region" description="Helical" evidence="2">
    <location>
        <begin position="92"/>
        <end position="113"/>
    </location>
</feature>
<proteinExistence type="predicted"/>
<feature type="transmembrane region" description="Helical" evidence="2">
    <location>
        <begin position="59"/>
        <end position="80"/>
    </location>
</feature>
<accession>A0A4R9AWR0</accession>
<feature type="transmembrane region" description="Helical" evidence="2">
    <location>
        <begin position="171"/>
        <end position="191"/>
    </location>
</feature>
<sequence>MTRATPTPRRPRAPASASQQRLDPIGGLAVWPLAPVVAVIVVTYAVVTTASRLHEIQIVEVAAAAVAVLIIAAAALVWSARPDLAPFTRGRAIVIVALGVTAHLLAAASTWHLNGMIQDDFAPIGLGLLLLALAPFRPGKEILVLGGSVALVVGLTALAQSPFLDVQTLPLLFAIIAMTQVLAPTLAGAAYSRQVVNSIHRWQTDARRAIRARTEASRGLLAQSVVDHRLTNLGADVLPFLADVLDRGSLTAADVKRARSLAFQVRRVLVAEVDHTWLDDLIDREREALRRRGLTPLCVIADPERRATGFDSDQRAAVGALIVALCTLRGFDPTSLVVQIDGSGAAPTDTDHITQAFGHRGARSTPATDTMTMAIVTAAQAHAAAQARAQARAQAQVHAATTRPRMIIDRHSSAVLGAVDTITIQAGISLPSIQRRRALRPYLSVLRAVFTRVRVTSRHPLLTLEFDAERGQTPAPRIKGS</sequence>
<feature type="transmembrane region" description="Helical" evidence="2">
    <location>
        <begin position="28"/>
        <end position="47"/>
    </location>
</feature>
<feature type="transmembrane region" description="Helical" evidence="2">
    <location>
        <begin position="120"/>
        <end position="136"/>
    </location>
</feature>
<dbReference type="Proteomes" id="UP000297983">
    <property type="component" value="Unassembled WGS sequence"/>
</dbReference>
<evidence type="ECO:0000256" key="1">
    <source>
        <dbReference type="SAM" id="MobiDB-lite"/>
    </source>
</evidence>
<protein>
    <submittedName>
        <fullName evidence="3">Uncharacterized protein</fullName>
    </submittedName>
</protein>
<keyword evidence="4" id="KW-1185">Reference proteome</keyword>
<organism evidence="3 4">
    <name type="scientific">Cryobacterium gelidum</name>
    <dbReference type="NCBI Taxonomy" id="1259164"/>
    <lineage>
        <taxon>Bacteria</taxon>
        <taxon>Bacillati</taxon>
        <taxon>Actinomycetota</taxon>
        <taxon>Actinomycetes</taxon>
        <taxon>Micrococcales</taxon>
        <taxon>Microbacteriaceae</taxon>
        <taxon>Cryobacterium</taxon>
    </lineage>
</organism>
<keyword evidence="2" id="KW-1133">Transmembrane helix</keyword>
<feature type="transmembrane region" description="Helical" evidence="2">
    <location>
        <begin position="142"/>
        <end position="159"/>
    </location>
</feature>
<evidence type="ECO:0000313" key="4">
    <source>
        <dbReference type="Proteomes" id="UP000297983"/>
    </source>
</evidence>
<name>A0A4R9AWR0_9MICO</name>
<reference evidence="3 4" key="1">
    <citation type="submission" date="2019-03" db="EMBL/GenBank/DDBJ databases">
        <title>Genomics of glacier-inhabiting Cryobacterium strains.</title>
        <authorList>
            <person name="Liu Q."/>
            <person name="Xin Y.-H."/>
        </authorList>
    </citation>
    <scope>NUCLEOTIDE SEQUENCE [LARGE SCALE GENOMIC DNA]</scope>
    <source>
        <strain evidence="3 4">Hz16</strain>
    </source>
</reference>
<keyword evidence="2" id="KW-0472">Membrane</keyword>
<gene>
    <name evidence="3" type="ORF">E3T50_07295</name>
</gene>
<comment type="caution">
    <text evidence="3">The sequence shown here is derived from an EMBL/GenBank/DDBJ whole genome shotgun (WGS) entry which is preliminary data.</text>
</comment>
<keyword evidence="2" id="KW-0812">Transmembrane</keyword>
<dbReference type="EMBL" id="SOHL01000013">
    <property type="protein sequence ID" value="TFD71364.1"/>
    <property type="molecule type" value="Genomic_DNA"/>
</dbReference>
<dbReference type="RefSeq" id="WP_134551238.1">
    <property type="nucleotide sequence ID" value="NZ_SOHL01000013.1"/>
</dbReference>
<feature type="compositionally biased region" description="Low complexity" evidence="1">
    <location>
        <begin position="1"/>
        <end position="18"/>
    </location>
</feature>
<evidence type="ECO:0000313" key="3">
    <source>
        <dbReference type="EMBL" id="TFD71364.1"/>
    </source>
</evidence>
<dbReference type="AlphaFoldDB" id="A0A4R9AWR0"/>
<feature type="region of interest" description="Disordered" evidence="1">
    <location>
        <begin position="1"/>
        <end position="20"/>
    </location>
</feature>
<evidence type="ECO:0000256" key="2">
    <source>
        <dbReference type="SAM" id="Phobius"/>
    </source>
</evidence>